<dbReference type="InterPro" id="IPR001647">
    <property type="entry name" value="HTH_TetR"/>
</dbReference>
<dbReference type="SUPFAM" id="SSF48498">
    <property type="entry name" value="Tetracyclin repressor-like, C-terminal domain"/>
    <property type="match status" value="1"/>
</dbReference>
<dbReference type="Pfam" id="PF13977">
    <property type="entry name" value="TetR_C_6"/>
    <property type="match status" value="1"/>
</dbReference>
<evidence type="ECO:0000256" key="5">
    <source>
        <dbReference type="PROSITE-ProRule" id="PRU00335"/>
    </source>
</evidence>
<evidence type="ECO:0000256" key="3">
    <source>
        <dbReference type="ARBA" id="ARBA00023125"/>
    </source>
</evidence>
<evidence type="ECO:0000313" key="7">
    <source>
        <dbReference type="EMBL" id="GAA3668756.1"/>
    </source>
</evidence>
<keyword evidence="4" id="KW-0804">Transcription</keyword>
<proteinExistence type="predicted"/>
<keyword evidence="8" id="KW-1185">Reference proteome</keyword>
<dbReference type="InterPro" id="IPR036271">
    <property type="entry name" value="Tet_transcr_reg_TetR-rel_C_sf"/>
</dbReference>
<dbReference type="InterPro" id="IPR050109">
    <property type="entry name" value="HTH-type_TetR-like_transc_reg"/>
</dbReference>
<dbReference type="EMBL" id="BAAAYV010000025">
    <property type="protein sequence ID" value="GAA3668756.1"/>
    <property type="molecule type" value="Genomic_DNA"/>
</dbReference>
<organism evidence="7 8">
    <name type="scientific">Microbacterium marinilacus</name>
    <dbReference type="NCBI Taxonomy" id="415209"/>
    <lineage>
        <taxon>Bacteria</taxon>
        <taxon>Bacillati</taxon>
        <taxon>Actinomycetota</taxon>
        <taxon>Actinomycetes</taxon>
        <taxon>Micrococcales</taxon>
        <taxon>Microbacteriaceae</taxon>
        <taxon>Microbacterium</taxon>
    </lineage>
</organism>
<feature type="domain" description="HTH tetR-type" evidence="6">
    <location>
        <begin position="15"/>
        <end position="75"/>
    </location>
</feature>
<protein>
    <submittedName>
        <fullName evidence="7">TetR/AcrR family transcriptional regulator</fullName>
    </submittedName>
</protein>
<dbReference type="InterPro" id="IPR009057">
    <property type="entry name" value="Homeodomain-like_sf"/>
</dbReference>
<accession>A0ABP7BU87</accession>
<sequence length="206" mass="22455">MTEPGGTATRRLSPSARREQVVASARAVIAERGLSRTSLRDIAARAGVSLGTVTYHFTGIDEILSAVVVRESERFYGGIVRAVDAEEDPRRALSLLIDPLFGDSTELEDHWRIWSDYWAAVARRPEIADAYADRIRHWEDCCARTIRRGIDAGAFRPVDPEEAALKLAAYADGLGAQRAQGVAGLTAADARSWLAELVDLLLTPPA</sequence>
<feature type="DNA-binding region" description="H-T-H motif" evidence="5">
    <location>
        <begin position="38"/>
        <end position="57"/>
    </location>
</feature>
<name>A0ABP7BU87_9MICO</name>
<evidence type="ECO:0000256" key="1">
    <source>
        <dbReference type="ARBA" id="ARBA00022491"/>
    </source>
</evidence>
<dbReference type="InterPro" id="IPR039538">
    <property type="entry name" value="BetI_C"/>
</dbReference>
<dbReference type="PANTHER" id="PTHR30055">
    <property type="entry name" value="HTH-TYPE TRANSCRIPTIONAL REGULATOR RUTR"/>
    <property type="match status" value="1"/>
</dbReference>
<keyword evidence="3 5" id="KW-0238">DNA-binding</keyword>
<dbReference type="Proteomes" id="UP001410795">
    <property type="component" value="Unassembled WGS sequence"/>
</dbReference>
<keyword evidence="2" id="KW-0805">Transcription regulation</keyword>
<gene>
    <name evidence="7" type="ORF">GCM10022202_33560</name>
</gene>
<comment type="caution">
    <text evidence="7">The sequence shown here is derived from an EMBL/GenBank/DDBJ whole genome shotgun (WGS) entry which is preliminary data.</text>
</comment>
<dbReference type="PROSITE" id="PS50977">
    <property type="entry name" value="HTH_TETR_2"/>
    <property type="match status" value="1"/>
</dbReference>
<keyword evidence="1" id="KW-0678">Repressor</keyword>
<dbReference type="Pfam" id="PF00440">
    <property type="entry name" value="TetR_N"/>
    <property type="match status" value="1"/>
</dbReference>
<evidence type="ECO:0000256" key="2">
    <source>
        <dbReference type="ARBA" id="ARBA00023015"/>
    </source>
</evidence>
<dbReference type="PRINTS" id="PR00455">
    <property type="entry name" value="HTHTETR"/>
</dbReference>
<dbReference type="SUPFAM" id="SSF46689">
    <property type="entry name" value="Homeodomain-like"/>
    <property type="match status" value="1"/>
</dbReference>
<dbReference type="RefSeq" id="WP_308122919.1">
    <property type="nucleotide sequence ID" value="NZ_BAAAYV010000025.1"/>
</dbReference>
<reference evidence="8" key="1">
    <citation type="journal article" date="2019" name="Int. J. Syst. Evol. Microbiol.">
        <title>The Global Catalogue of Microorganisms (GCM) 10K type strain sequencing project: providing services to taxonomists for standard genome sequencing and annotation.</title>
        <authorList>
            <consortium name="The Broad Institute Genomics Platform"/>
            <consortium name="The Broad Institute Genome Sequencing Center for Infectious Disease"/>
            <person name="Wu L."/>
            <person name="Ma J."/>
        </authorList>
    </citation>
    <scope>NUCLEOTIDE SEQUENCE [LARGE SCALE GENOMIC DNA]</scope>
    <source>
        <strain evidence="8">JCM 16546</strain>
    </source>
</reference>
<evidence type="ECO:0000259" key="6">
    <source>
        <dbReference type="PROSITE" id="PS50977"/>
    </source>
</evidence>
<evidence type="ECO:0000313" key="8">
    <source>
        <dbReference type="Proteomes" id="UP001410795"/>
    </source>
</evidence>
<dbReference type="PANTHER" id="PTHR30055:SF228">
    <property type="entry name" value="TRANSCRIPTIONAL REGULATOR-RELATED"/>
    <property type="match status" value="1"/>
</dbReference>
<evidence type="ECO:0000256" key="4">
    <source>
        <dbReference type="ARBA" id="ARBA00023163"/>
    </source>
</evidence>
<dbReference type="Gene3D" id="1.10.357.10">
    <property type="entry name" value="Tetracycline Repressor, domain 2"/>
    <property type="match status" value="1"/>
</dbReference>